<keyword evidence="1" id="KW-1133">Transmembrane helix</keyword>
<gene>
    <name evidence="2" type="ORF">FB460_0647</name>
</gene>
<name>A0A542ZRD6_9ACTN</name>
<feature type="transmembrane region" description="Helical" evidence="1">
    <location>
        <begin position="154"/>
        <end position="175"/>
    </location>
</feature>
<reference evidence="2 3" key="1">
    <citation type="submission" date="2019-06" db="EMBL/GenBank/DDBJ databases">
        <title>Sequencing the genomes of 1000 actinobacteria strains.</title>
        <authorList>
            <person name="Klenk H.-P."/>
        </authorList>
    </citation>
    <scope>NUCLEOTIDE SEQUENCE [LARGE SCALE GENOMIC DNA]</scope>
    <source>
        <strain evidence="2 3">DSM 8251</strain>
    </source>
</reference>
<keyword evidence="3" id="KW-1185">Reference proteome</keyword>
<protein>
    <submittedName>
        <fullName evidence="2">Uncharacterized protein</fullName>
    </submittedName>
</protein>
<dbReference type="EMBL" id="VFOR01000001">
    <property type="protein sequence ID" value="TQL62856.1"/>
    <property type="molecule type" value="Genomic_DNA"/>
</dbReference>
<evidence type="ECO:0000313" key="2">
    <source>
        <dbReference type="EMBL" id="TQL62856.1"/>
    </source>
</evidence>
<feature type="transmembrane region" description="Helical" evidence="1">
    <location>
        <begin position="45"/>
        <end position="65"/>
    </location>
</feature>
<dbReference type="AlphaFoldDB" id="A0A542ZRD6"/>
<evidence type="ECO:0000313" key="3">
    <source>
        <dbReference type="Proteomes" id="UP000316196"/>
    </source>
</evidence>
<dbReference type="OrthoDB" id="9806838at2"/>
<dbReference type="Proteomes" id="UP000316196">
    <property type="component" value="Unassembled WGS sequence"/>
</dbReference>
<keyword evidence="1" id="KW-0472">Membrane</keyword>
<comment type="caution">
    <text evidence="2">The sequence shown here is derived from an EMBL/GenBank/DDBJ whole genome shotgun (WGS) entry which is preliminary data.</text>
</comment>
<feature type="transmembrane region" description="Helical" evidence="1">
    <location>
        <begin position="12"/>
        <end position="33"/>
    </location>
</feature>
<feature type="transmembrane region" description="Helical" evidence="1">
    <location>
        <begin position="116"/>
        <end position="138"/>
    </location>
</feature>
<dbReference type="RefSeq" id="WP_142092645.1">
    <property type="nucleotide sequence ID" value="NZ_BAAAMD010000001.1"/>
</dbReference>
<feature type="transmembrane region" description="Helical" evidence="1">
    <location>
        <begin position="77"/>
        <end position="104"/>
    </location>
</feature>
<accession>A0A542ZRD6</accession>
<keyword evidence="1" id="KW-0812">Transmembrane</keyword>
<proteinExistence type="predicted"/>
<organism evidence="2 3">
    <name type="scientific">Propioniferax innocua</name>
    <dbReference type="NCBI Taxonomy" id="1753"/>
    <lineage>
        <taxon>Bacteria</taxon>
        <taxon>Bacillati</taxon>
        <taxon>Actinomycetota</taxon>
        <taxon>Actinomycetes</taxon>
        <taxon>Propionibacteriales</taxon>
        <taxon>Propionibacteriaceae</taxon>
        <taxon>Propioniferax</taxon>
    </lineage>
</organism>
<sequence length="182" mass="19185">MQARRVLVRHVVPALFAAAGAWGFYLLLFQWFLGLVAPGMIGGDVPFAVAAAFALLACVGLAVFLPLLRRWQTSAPVAIGLAAILGLSGWVASAGTAIAGSVVVCPDLCSPGKTWSMLPTMLVAALLAAIGPMFYAVARTPRDLGGFPDTRGQVFWGLAVIFGVLGFAFAMGWWVEMWLYPG</sequence>
<evidence type="ECO:0000256" key="1">
    <source>
        <dbReference type="SAM" id="Phobius"/>
    </source>
</evidence>